<keyword evidence="2" id="KW-1185">Reference proteome</keyword>
<protein>
    <submittedName>
        <fullName evidence="1">Uncharacterized protein</fullName>
    </submittedName>
</protein>
<sequence>MFEFLKKYFRKNKSLEEVNFENKQEENNLENKEVISQGEDSFEQDFEIKDLKKSKYILKEDAGIMAQSLPFPCEHENVIPQTILKIRKDLVTDPDQVAEFINLAHHDLFKVMEEAFNYQVEVNDPCGGPGTITGETLLKEIVLVLDVHYSVLLFDTITSMKIYDGEVESLTAFSLYKIVPFDEEVIVNEDDFELVFDTTLTRLPDIAGVDYYLYKVEGTVDVVQIP</sequence>
<dbReference type="Proteomes" id="UP001198983">
    <property type="component" value="Chromosome"/>
</dbReference>
<name>A0AAX2ZDH2_9FIRM</name>
<organism evidence="1 2">
    <name type="scientific">Terrisporobacter hibernicus</name>
    <dbReference type="NCBI Taxonomy" id="2813371"/>
    <lineage>
        <taxon>Bacteria</taxon>
        <taxon>Bacillati</taxon>
        <taxon>Bacillota</taxon>
        <taxon>Clostridia</taxon>
        <taxon>Peptostreptococcales</taxon>
        <taxon>Peptostreptococcaceae</taxon>
        <taxon>Terrisporobacter</taxon>
    </lineage>
</organism>
<dbReference type="EMBL" id="CP081135">
    <property type="protein sequence ID" value="UEL46380.1"/>
    <property type="molecule type" value="Genomic_DNA"/>
</dbReference>
<dbReference type="KEGG" id="tem:JW646_12065"/>
<dbReference type="AlphaFoldDB" id="A0AAX2ZDH2"/>
<accession>A0AAX2ZDH2</accession>
<dbReference type="RefSeq" id="WP_148555957.1">
    <property type="nucleotide sequence ID" value="NZ_CP081135.1"/>
</dbReference>
<reference evidence="1 2" key="1">
    <citation type="journal article" date="2023" name="Int. J. Syst. Evol. Microbiol.">
        <title>Terrisporobacter hibernicus sp. nov., isolated from bovine faeces in Northern Ireland.</title>
        <authorList>
            <person name="Mitchell M."/>
            <person name="Nguyen S.V."/>
            <person name="Connor M."/>
            <person name="Fairley D.J."/>
            <person name="Donoghue O."/>
            <person name="Marshall H."/>
            <person name="Koolman L."/>
            <person name="McMullan G."/>
            <person name="Schaffer K.E."/>
            <person name="McGrath J.W."/>
            <person name="Fanning S."/>
        </authorList>
    </citation>
    <scope>NUCLEOTIDE SEQUENCE [LARGE SCALE GENOMIC DNA]</scope>
    <source>
        <strain evidence="1 2">MCA3</strain>
    </source>
</reference>
<evidence type="ECO:0000313" key="2">
    <source>
        <dbReference type="Proteomes" id="UP001198983"/>
    </source>
</evidence>
<evidence type="ECO:0000313" key="1">
    <source>
        <dbReference type="EMBL" id="UEL46380.1"/>
    </source>
</evidence>
<gene>
    <name evidence="1" type="ORF">JW646_12065</name>
</gene>
<proteinExistence type="predicted"/>